<protein>
    <submittedName>
        <fullName evidence="1">Uncharacterized protein</fullName>
    </submittedName>
</protein>
<evidence type="ECO:0000313" key="1">
    <source>
        <dbReference type="EMBL" id="CAI9547415.1"/>
    </source>
</evidence>
<comment type="caution">
    <text evidence="1">The sequence shown here is derived from an EMBL/GenBank/DDBJ whole genome shotgun (WGS) entry which is preliminary data.</text>
</comment>
<dbReference type="Proteomes" id="UP001162483">
    <property type="component" value="Unassembled WGS sequence"/>
</dbReference>
<keyword evidence="2" id="KW-1185">Reference proteome</keyword>
<accession>A0ABN9BIF7</accession>
<name>A0ABN9BIF7_9NEOB</name>
<organism evidence="1 2">
    <name type="scientific">Staurois parvus</name>
    <dbReference type="NCBI Taxonomy" id="386267"/>
    <lineage>
        <taxon>Eukaryota</taxon>
        <taxon>Metazoa</taxon>
        <taxon>Chordata</taxon>
        <taxon>Craniata</taxon>
        <taxon>Vertebrata</taxon>
        <taxon>Euteleostomi</taxon>
        <taxon>Amphibia</taxon>
        <taxon>Batrachia</taxon>
        <taxon>Anura</taxon>
        <taxon>Neobatrachia</taxon>
        <taxon>Ranoidea</taxon>
        <taxon>Ranidae</taxon>
        <taxon>Staurois</taxon>
    </lineage>
</organism>
<gene>
    <name evidence="1" type="ORF">SPARVUS_LOCUS2983412</name>
</gene>
<sequence length="45" mass="5485">MDCGLWKKGRIREDRIKHPFYTMWRINPLRFHSEYTKHALLPGAD</sequence>
<dbReference type="EMBL" id="CATNWA010004269">
    <property type="protein sequence ID" value="CAI9547415.1"/>
    <property type="molecule type" value="Genomic_DNA"/>
</dbReference>
<evidence type="ECO:0000313" key="2">
    <source>
        <dbReference type="Proteomes" id="UP001162483"/>
    </source>
</evidence>
<proteinExistence type="predicted"/>
<reference evidence="1" key="1">
    <citation type="submission" date="2023-05" db="EMBL/GenBank/DDBJ databases">
        <authorList>
            <person name="Stuckert A."/>
        </authorList>
    </citation>
    <scope>NUCLEOTIDE SEQUENCE</scope>
</reference>